<evidence type="ECO:0000256" key="1">
    <source>
        <dbReference type="SAM" id="Phobius"/>
    </source>
</evidence>
<accession>A0A1X9MJ37</accession>
<proteinExistence type="predicted"/>
<sequence length="103" mass="11355">MIKSMYNHIGWIKAVFNSGRQAEQVFGTKHNNSNGLLFSLLGLGIGAVAYNAIKASENRFPKAGVMKHNQPSSPGPLSPVAVMEFAEELMDEHPDMEEFKDFS</sequence>
<dbReference type="RefSeq" id="WP_066157090.1">
    <property type="nucleotide sequence ID" value="NZ_CP020814.1"/>
</dbReference>
<dbReference type="Proteomes" id="UP000193006">
    <property type="component" value="Chromosome"/>
</dbReference>
<organism evidence="2 3">
    <name type="scientific">Halalkalibacter krulwichiae</name>
    <dbReference type="NCBI Taxonomy" id="199441"/>
    <lineage>
        <taxon>Bacteria</taxon>
        <taxon>Bacillati</taxon>
        <taxon>Bacillota</taxon>
        <taxon>Bacilli</taxon>
        <taxon>Bacillales</taxon>
        <taxon>Bacillaceae</taxon>
        <taxon>Halalkalibacter</taxon>
    </lineage>
</organism>
<reference evidence="2 3" key="1">
    <citation type="submission" date="2017-04" db="EMBL/GenBank/DDBJ databases">
        <title>Bacillus krulwichiae AM31D Genome sequencing and assembly.</title>
        <authorList>
            <person name="Krulwich T.A."/>
            <person name="Anastor L."/>
            <person name="Ehrlich R."/>
            <person name="Ehrlich G.D."/>
            <person name="Janto B."/>
        </authorList>
    </citation>
    <scope>NUCLEOTIDE SEQUENCE [LARGE SCALE GENOMIC DNA]</scope>
    <source>
        <strain evidence="2 3">AM31D</strain>
    </source>
</reference>
<protein>
    <submittedName>
        <fullName evidence="2">Uncharacterized protein</fullName>
    </submittedName>
</protein>
<keyword evidence="1" id="KW-0472">Membrane</keyword>
<name>A0A1X9MJ37_9BACI</name>
<evidence type="ECO:0000313" key="3">
    <source>
        <dbReference type="Proteomes" id="UP000193006"/>
    </source>
</evidence>
<evidence type="ECO:0000313" key="2">
    <source>
        <dbReference type="EMBL" id="ARK32313.1"/>
    </source>
</evidence>
<keyword evidence="1" id="KW-1133">Transmembrane helix</keyword>
<keyword evidence="1" id="KW-0812">Transmembrane</keyword>
<dbReference type="KEGG" id="bkw:BkAM31D_22015"/>
<dbReference type="EMBL" id="CP020814">
    <property type="protein sequence ID" value="ARK32313.1"/>
    <property type="molecule type" value="Genomic_DNA"/>
</dbReference>
<dbReference type="AlphaFoldDB" id="A0A1X9MJ37"/>
<gene>
    <name evidence="2" type="ORF">BkAM31D_22015</name>
</gene>
<feature type="transmembrane region" description="Helical" evidence="1">
    <location>
        <begin position="35"/>
        <end position="53"/>
    </location>
</feature>
<keyword evidence="3" id="KW-1185">Reference proteome</keyword>